<feature type="domain" description="Aminotransferase class V" evidence="1">
    <location>
        <begin position="18"/>
        <end position="364"/>
    </location>
</feature>
<evidence type="ECO:0000313" key="3">
    <source>
        <dbReference type="Proteomes" id="UP001596989"/>
    </source>
</evidence>
<dbReference type="Proteomes" id="UP001596989">
    <property type="component" value="Unassembled WGS sequence"/>
</dbReference>
<accession>A0ABW3HRP5</accession>
<keyword evidence="2" id="KW-0032">Aminotransferase</keyword>
<dbReference type="EMBL" id="JBHTJZ010000014">
    <property type="protein sequence ID" value="MFD0960156.1"/>
    <property type="molecule type" value="Genomic_DNA"/>
</dbReference>
<dbReference type="SUPFAM" id="SSF53383">
    <property type="entry name" value="PLP-dependent transferases"/>
    <property type="match status" value="1"/>
</dbReference>
<dbReference type="InterPro" id="IPR015422">
    <property type="entry name" value="PyrdxlP-dep_Trfase_small"/>
</dbReference>
<gene>
    <name evidence="2" type="ORF">ACFQ2I_12215</name>
</gene>
<reference evidence="3" key="1">
    <citation type="journal article" date="2019" name="Int. J. Syst. Evol. Microbiol.">
        <title>The Global Catalogue of Microorganisms (GCM) 10K type strain sequencing project: providing services to taxonomists for standard genome sequencing and annotation.</title>
        <authorList>
            <consortium name="The Broad Institute Genomics Platform"/>
            <consortium name="The Broad Institute Genome Sequencing Center for Infectious Disease"/>
            <person name="Wu L."/>
            <person name="Ma J."/>
        </authorList>
    </citation>
    <scope>NUCLEOTIDE SEQUENCE [LARGE SCALE GENOMIC DNA]</scope>
    <source>
        <strain evidence="3">CCUG 59129</strain>
    </source>
</reference>
<dbReference type="PANTHER" id="PTHR43586:SF15">
    <property type="entry name" value="BLR3095 PROTEIN"/>
    <property type="match status" value="1"/>
</dbReference>
<dbReference type="InterPro" id="IPR000192">
    <property type="entry name" value="Aminotrans_V_dom"/>
</dbReference>
<dbReference type="InterPro" id="IPR015421">
    <property type="entry name" value="PyrdxlP-dep_Trfase_major"/>
</dbReference>
<dbReference type="Gene3D" id="3.90.1150.10">
    <property type="entry name" value="Aspartate Aminotransferase, domain 1"/>
    <property type="match status" value="1"/>
</dbReference>
<organism evidence="2 3">
    <name type="scientific">Paenibacillus chungangensis</name>
    <dbReference type="NCBI Taxonomy" id="696535"/>
    <lineage>
        <taxon>Bacteria</taxon>
        <taxon>Bacillati</taxon>
        <taxon>Bacillota</taxon>
        <taxon>Bacilli</taxon>
        <taxon>Bacillales</taxon>
        <taxon>Paenibacillaceae</taxon>
        <taxon>Paenibacillus</taxon>
    </lineage>
</organism>
<dbReference type="Gene3D" id="3.40.640.10">
    <property type="entry name" value="Type I PLP-dependent aspartate aminotransferase-like (Major domain)"/>
    <property type="match status" value="1"/>
</dbReference>
<evidence type="ECO:0000259" key="1">
    <source>
        <dbReference type="Pfam" id="PF00266"/>
    </source>
</evidence>
<dbReference type="PANTHER" id="PTHR43586">
    <property type="entry name" value="CYSTEINE DESULFURASE"/>
    <property type="match status" value="1"/>
</dbReference>
<dbReference type="RefSeq" id="WP_377564526.1">
    <property type="nucleotide sequence ID" value="NZ_JBHTJZ010000014.1"/>
</dbReference>
<name>A0ABW3HRP5_9BACL</name>
<evidence type="ECO:0000313" key="2">
    <source>
        <dbReference type="EMBL" id="MFD0960156.1"/>
    </source>
</evidence>
<protein>
    <submittedName>
        <fullName evidence="2">Aminotransferase class V-fold PLP-dependent enzyme</fullName>
    </submittedName>
</protein>
<comment type="caution">
    <text evidence="2">The sequence shown here is derived from an EMBL/GenBank/DDBJ whole genome shotgun (WGS) entry which is preliminary data.</text>
</comment>
<proteinExistence type="predicted"/>
<keyword evidence="2" id="KW-0808">Transferase</keyword>
<sequence>MKPLEPKEHFVGLETCTWLYSGAETPVHKDGLKAVHEYLKVRGEGPVGRSRNAEIEQECKENIAELVHHQPENIAFLSNCSEAISMIAQSMDWKEGDNVVINNLEFPSGVLPWIRLKEIGVELRVVSHRNWEVSIDDILSRVDERTRMVITSHVSYLTGARIDYRKLYGYLKTTNTLLLLDVTQSLGAVSVDMNETDFIVCSSYKWLLSIHGMGILGVNPERTSAFFPKSIGWRSIKDMFSENRFESFDYCDDARRFELGFPSYATIYAMNYSSGLIRRIGVDRIESHILELGGQLIERLQALGYEVMTPVQPERRAGNICVSTLQGEEIAQRLLRDKVFVWGGDGRFRASVHLFNDTEDVSRLLHSLTDSYNFQK</sequence>
<dbReference type="GO" id="GO:0008483">
    <property type="term" value="F:transaminase activity"/>
    <property type="evidence" value="ECO:0007669"/>
    <property type="project" value="UniProtKB-KW"/>
</dbReference>
<dbReference type="InterPro" id="IPR015424">
    <property type="entry name" value="PyrdxlP-dep_Trfase"/>
</dbReference>
<keyword evidence="3" id="KW-1185">Reference proteome</keyword>
<dbReference type="Pfam" id="PF00266">
    <property type="entry name" value="Aminotran_5"/>
    <property type="match status" value="1"/>
</dbReference>